<evidence type="ECO:0000313" key="2">
    <source>
        <dbReference type="Proteomes" id="UP001168877"/>
    </source>
</evidence>
<dbReference type="EMBL" id="JAUESC010000388">
    <property type="protein sequence ID" value="KAK0571701.1"/>
    <property type="molecule type" value="Genomic_DNA"/>
</dbReference>
<dbReference type="SUPFAM" id="SSF56219">
    <property type="entry name" value="DNase I-like"/>
    <property type="match status" value="1"/>
</dbReference>
<dbReference type="PANTHER" id="PTHR12121:SF36">
    <property type="entry name" value="ENDONUCLEASE_EXONUCLEASE_PHOSPHATASE DOMAIN-CONTAINING PROTEIN"/>
    <property type="match status" value="1"/>
</dbReference>
<proteinExistence type="predicted"/>
<dbReference type="InterPro" id="IPR050410">
    <property type="entry name" value="CCR4/nocturin_mRNA_transcr"/>
</dbReference>
<evidence type="ECO:0008006" key="3">
    <source>
        <dbReference type="Google" id="ProtNLM"/>
    </source>
</evidence>
<dbReference type="Gene3D" id="3.60.10.10">
    <property type="entry name" value="Endonuclease/exonuclease/phosphatase"/>
    <property type="match status" value="2"/>
</dbReference>
<keyword evidence="2" id="KW-1185">Reference proteome</keyword>
<protein>
    <recommendedName>
        <fullName evidence="3">Endonuclease/exonuclease/phosphatase domain-containing protein</fullName>
    </recommendedName>
</protein>
<dbReference type="FunFam" id="3.60.10.10:FF:000127">
    <property type="entry name" value="DNase I superfamily protein"/>
    <property type="match status" value="1"/>
</dbReference>
<dbReference type="InterPro" id="IPR036691">
    <property type="entry name" value="Endo/exonu/phosph_ase_sf"/>
</dbReference>
<dbReference type="AlphaFoldDB" id="A0AA39REG0"/>
<reference evidence="1" key="2">
    <citation type="submission" date="2023-06" db="EMBL/GenBank/DDBJ databases">
        <authorList>
            <person name="Swenson N.G."/>
            <person name="Wegrzyn J.L."/>
            <person name="Mcevoy S.L."/>
        </authorList>
    </citation>
    <scope>NUCLEOTIDE SEQUENCE</scope>
    <source>
        <strain evidence="1">NS2018</strain>
        <tissue evidence="1">Leaf</tissue>
    </source>
</reference>
<evidence type="ECO:0000313" key="1">
    <source>
        <dbReference type="EMBL" id="KAK0571701.1"/>
    </source>
</evidence>
<dbReference type="Proteomes" id="UP001168877">
    <property type="component" value="Unassembled WGS sequence"/>
</dbReference>
<gene>
    <name evidence="1" type="ORF">LWI29_020218</name>
</gene>
<organism evidence="1 2">
    <name type="scientific">Acer saccharum</name>
    <name type="common">Sugar maple</name>
    <dbReference type="NCBI Taxonomy" id="4024"/>
    <lineage>
        <taxon>Eukaryota</taxon>
        <taxon>Viridiplantae</taxon>
        <taxon>Streptophyta</taxon>
        <taxon>Embryophyta</taxon>
        <taxon>Tracheophyta</taxon>
        <taxon>Spermatophyta</taxon>
        <taxon>Magnoliopsida</taxon>
        <taxon>eudicotyledons</taxon>
        <taxon>Gunneridae</taxon>
        <taxon>Pentapetalae</taxon>
        <taxon>rosids</taxon>
        <taxon>malvids</taxon>
        <taxon>Sapindales</taxon>
        <taxon>Sapindaceae</taxon>
        <taxon>Hippocastanoideae</taxon>
        <taxon>Acereae</taxon>
        <taxon>Acer</taxon>
    </lineage>
</organism>
<dbReference type="PANTHER" id="PTHR12121">
    <property type="entry name" value="CARBON CATABOLITE REPRESSOR PROTEIN 4"/>
    <property type="match status" value="1"/>
</dbReference>
<dbReference type="GO" id="GO:0000175">
    <property type="term" value="F:3'-5'-RNA exonuclease activity"/>
    <property type="evidence" value="ECO:0007669"/>
    <property type="project" value="TreeGrafter"/>
</dbReference>
<accession>A0AA39REG0</accession>
<dbReference type="CDD" id="cd09083">
    <property type="entry name" value="EEP-1"/>
    <property type="match status" value="1"/>
</dbReference>
<sequence length="371" mass="41012">MVAAQVCQSQLVGRSEDSLIGVPVHSSRVGVVPVSSEGPSSILDVSAGAVVSISSATSMVGQGSKVNRDSVSPLVSFAQPIVSSVVSVDELDDRVDQPEDSPNSWVKRRDLCISVITSYSPMIICTQQGVKSQLDYLQQCLPGYDQFGISRKGPEDTSDEHCTIFYDKDKVEQLEGGTFWLSESPSVPGSKAWGSEVPLNTIMDEFSPRARRRSALLTWQHIASLPPSLPVVYCGGFNTQKESTTGRFLLGRSREHGVVGDMRDAWPSARVRKNVSLIRTYHGFKGDKQGAVEFLKLIFRALCLCWDRQTQDLHIDWILFRGRSLIPVLCEVVSDNIDGSYPSSHYPIFAEFMLPRTVRMIEQPNPTQEEN</sequence>
<comment type="caution">
    <text evidence="1">The sequence shown here is derived from an EMBL/GenBank/DDBJ whole genome shotgun (WGS) entry which is preliminary data.</text>
</comment>
<reference evidence="1" key="1">
    <citation type="journal article" date="2022" name="Plant J.">
        <title>Strategies of tolerance reflected in two North American maple genomes.</title>
        <authorList>
            <person name="McEvoy S.L."/>
            <person name="Sezen U.U."/>
            <person name="Trouern-Trend A."/>
            <person name="McMahon S.M."/>
            <person name="Schaberg P.G."/>
            <person name="Yang J."/>
            <person name="Wegrzyn J.L."/>
            <person name="Swenson N.G."/>
        </authorList>
    </citation>
    <scope>NUCLEOTIDE SEQUENCE</scope>
    <source>
        <strain evidence="1">NS2018</strain>
    </source>
</reference>
<name>A0AA39REG0_ACESA</name>